<dbReference type="CDD" id="cd02247">
    <property type="entry name" value="cupin_pirin_C"/>
    <property type="match status" value="1"/>
</dbReference>
<evidence type="ECO:0000259" key="4">
    <source>
        <dbReference type="Pfam" id="PF02678"/>
    </source>
</evidence>
<gene>
    <name evidence="6" type="ORF">EEJ31_03015</name>
</gene>
<dbReference type="InterPro" id="IPR003829">
    <property type="entry name" value="Pirin_N_dom"/>
</dbReference>
<dbReference type="Pfam" id="PF05726">
    <property type="entry name" value="Pirin_C"/>
    <property type="match status" value="1"/>
</dbReference>
<evidence type="ECO:0000256" key="3">
    <source>
        <dbReference type="SAM" id="MobiDB-lite"/>
    </source>
</evidence>
<feature type="region of interest" description="Disordered" evidence="3">
    <location>
        <begin position="296"/>
        <end position="350"/>
    </location>
</feature>
<proteinExistence type="inferred from homology"/>
<evidence type="ECO:0000259" key="5">
    <source>
        <dbReference type="Pfam" id="PF05726"/>
    </source>
</evidence>
<dbReference type="SUPFAM" id="SSF51182">
    <property type="entry name" value="RmlC-like cupins"/>
    <property type="match status" value="1"/>
</dbReference>
<reference evidence="6 7" key="1">
    <citation type="submission" date="2018-11" db="EMBL/GenBank/DDBJ databases">
        <title>Cryobacterium sp. nov., isolated from rhizosphere soil of lettuce.</title>
        <authorList>
            <person name="Wang Y."/>
        </authorList>
    </citation>
    <scope>NUCLEOTIDE SEQUENCE [LARGE SCALE GENOMIC DNA]</scope>
    <source>
        <strain evidence="6 7">NEAU-85</strain>
    </source>
</reference>
<dbReference type="PANTHER" id="PTHR13903:SF8">
    <property type="entry name" value="PIRIN"/>
    <property type="match status" value="1"/>
</dbReference>
<dbReference type="Pfam" id="PF02678">
    <property type="entry name" value="Pirin"/>
    <property type="match status" value="1"/>
</dbReference>
<feature type="domain" description="Pirin N-terminal" evidence="4">
    <location>
        <begin position="39"/>
        <end position="138"/>
    </location>
</feature>
<dbReference type="InterPro" id="IPR014710">
    <property type="entry name" value="RmlC-like_jellyroll"/>
</dbReference>
<dbReference type="CDD" id="cd02909">
    <property type="entry name" value="cupin_pirin_N"/>
    <property type="match status" value="1"/>
</dbReference>
<feature type="compositionally biased region" description="Pro residues" evidence="3">
    <location>
        <begin position="317"/>
        <end position="327"/>
    </location>
</feature>
<evidence type="ECO:0000256" key="1">
    <source>
        <dbReference type="ARBA" id="ARBA00008416"/>
    </source>
</evidence>
<dbReference type="RefSeq" id="WP_123044807.1">
    <property type="nucleotide sequence ID" value="NZ_RDSR01000003.1"/>
</dbReference>
<dbReference type="Gene3D" id="2.60.120.10">
    <property type="entry name" value="Jelly Rolls"/>
    <property type="match status" value="2"/>
</dbReference>
<evidence type="ECO:0000313" key="6">
    <source>
        <dbReference type="EMBL" id="RNE66767.1"/>
    </source>
</evidence>
<accession>A0A3M8LML2</accession>
<name>A0A3M8LML2_9MICO</name>
<dbReference type="PANTHER" id="PTHR13903">
    <property type="entry name" value="PIRIN-RELATED"/>
    <property type="match status" value="1"/>
</dbReference>
<protein>
    <submittedName>
        <fullName evidence="6">Pirin family protein</fullName>
    </submittedName>
</protein>
<dbReference type="EMBL" id="RDSR01000003">
    <property type="protein sequence ID" value="RNE66767.1"/>
    <property type="molecule type" value="Genomic_DNA"/>
</dbReference>
<comment type="similarity">
    <text evidence="1 2">Belongs to the pirin family.</text>
</comment>
<dbReference type="AlphaFoldDB" id="A0A3M8LML2"/>
<dbReference type="InterPro" id="IPR008778">
    <property type="entry name" value="Pirin_C_dom"/>
</dbReference>
<sequence length="350" mass="37405">MTNLDVDPAEILCAESVPAPVAELLAPRDVPLGGLRAMTVRRTLPQRERSLIGAWCFLDHYGPDRVSESGGMRVARHPHTGLATVSLLFTGGIAHRDSTGTAALVRPGEVNLMIAGRGISHQEFSTSDTTILHGVQLWYALPDATRHMPPAFEHYAPEPVLGEGTALRVFLGSLAGSTSPVQTYTPPLVAAEAILEPGARLRLELDPAFEHGVLLDSGDLGLNGSAVPPGHLAYLPVGQRSLALEAGPDRVRLILIGGEPLNEQIVMWWNFVGRSHEEVVAYRAEWQAEIGLEPASASAGVTDDGRARRGRFGPYPEGQPSPIPAPVMPSVRLRPRGADSAFGGPPKNKR</sequence>
<feature type="domain" description="Pirin C-terminal" evidence="5">
    <location>
        <begin position="193"/>
        <end position="288"/>
    </location>
</feature>
<keyword evidence="7" id="KW-1185">Reference proteome</keyword>
<evidence type="ECO:0000256" key="2">
    <source>
        <dbReference type="RuleBase" id="RU003457"/>
    </source>
</evidence>
<evidence type="ECO:0000313" key="7">
    <source>
        <dbReference type="Proteomes" id="UP000279859"/>
    </source>
</evidence>
<comment type="caution">
    <text evidence="6">The sequence shown here is derived from an EMBL/GenBank/DDBJ whole genome shotgun (WGS) entry which is preliminary data.</text>
</comment>
<dbReference type="InterPro" id="IPR012093">
    <property type="entry name" value="Pirin"/>
</dbReference>
<dbReference type="InterPro" id="IPR011051">
    <property type="entry name" value="RmlC_Cupin_sf"/>
</dbReference>
<dbReference type="OrthoDB" id="9780903at2"/>
<dbReference type="Proteomes" id="UP000279859">
    <property type="component" value="Unassembled WGS sequence"/>
</dbReference>
<organism evidence="6 7">
    <name type="scientific">Cryobacterium tepidiphilum</name>
    <dbReference type="NCBI Taxonomy" id="2486026"/>
    <lineage>
        <taxon>Bacteria</taxon>
        <taxon>Bacillati</taxon>
        <taxon>Actinomycetota</taxon>
        <taxon>Actinomycetes</taxon>
        <taxon>Micrococcales</taxon>
        <taxon>Microbacteriaceae</taxon>
        <taxon>Cryobacterium</taxon>
    </lineage>
</organism>